<organism evidence="2 3">
    <name type="scientific">Moniliophthora roreri (strain MCA 2997)</name>
    <name type="common">Cocoa frosty pod rot fungus</name>
    <name type="synonym">Crinipellis roreri</name>
    <dbReference type="NCBI Taxonomy" id="1381753"/>
    <lineage>
        <taxon>Eukaryota</taxon>
        <taxon>Fungi</taxon>
        <taxon>Dikarya</taxon>
        <taxon>Basidiomycota</taxon>
        <taxon>Agaricomycotina</taxon>
        <taxon>Agaricomycetes</taxon>
        <taxon>Agaricomycetidae</taxon>
        <taxon>Agaricales</taxon>
        <taxon>Marasmiineae</taxon>
        <taxon>Marasmiaceae</taxon>
        <taxon>Moniliophthora</taxon>
    </lineage>
</organism>
<dbReference type="KEGG" id="mrr:Moror_13336"/>
<reference evidence="2 3" key="1">
    <citation type="journal article" date="2014" name="BMC Genomics">
        <title>Genome and secretome analysis of the hemibiotrophic fungal pathogen, Moniliophthora roreri, which causes frosty pod rot disease of cacao: mechanisms of the biotrophic and necrotrophic phases.</title>
        <authorList>
            <person name="Meinhardt L.W."/>
            <person name="Costa G.G.L."/>
            <person name="Thomazella D.P.T."/>
            <person name="Teixeira P.J.P.L."/>
            <person name="Carazzolle M.F."/>
            <person name="Schuster S.C."/>
            <person name="Carlson J.E."/>
            <person name="Guiltinan M.J."/>
            <person name="Mieczkowski P."/>
            <person name="Farmer A."/>
            <person name="Ramaraj T."/>
            <person name="Crozier J."/>
            <person name="Davis R.E."/>
            <person name="Shao J."/>
            <person name="Melnick R.L."/>
            <person name="Pereira G.A.G."/>
            <person name="Bailey B.A."/>
        </authorList>
    </citation>
    <scope>NUCLEOTIDE SEQUENCE [LARGE SCALE GENOMIC DNA]</scope>
    <source>
        <strain evidence="2 3">MCA 2997</strain>
    </source>
</reference>
<sequence>MDSDNRFARYQSRQDDSMMPEPPWARQGQSTISALYEGHPDVSVLATGQERLRIPDTSCTVQIDSTSSGVSTTLDIDQLFRDSVPVHVSVEDERQPGCTRAQNAALYLQVSTNPEDGKHQVNAKHLMTHLQYSNARIKGDDTVTVAFRTEYEGRSETPFCNLNPNNTEGSYYDPHFLPVDRMPLYLSVSAAKEEGELDHVAWLQTKLKEEPGWKKFQDRKHSKALKRRQLFEVYKFAYDAAAKYVGKNLGRRRTTHCDVYKALGRSRDWDCRARKEYQRMVEEYGENGPEEDE</sequence>
<evidence type="ECO:0000313" key="3">
    <source>
        <dbReference type="Proteomes" id="UP000017559"/>
    </source>
</evidence>
<comment type="caution">
    <text evidence="2">The sequence shown here is derived from an EMBL/GenBank/DDBJ whole genome shotgun (WGS) entry which is preliminary data.</text>
</comment>
<evidence type="ECO:0000256" key="1">
    <source>
        <dbReference type="SAM" id="MobiDB-lite"/>
    </source>
</evidence>
<keyword evidence="3" id="KW-1185">Reference proteome</keyword>
<dbReference type="EMBL" id="AWSO01001267">
    <property type="protein sequence ID" value="ESK84603.1"/>
    <property type="molecule type" value="Genomic_DNA"/>
</dbReference>
<proteinExistence type="predicted"/>
<evidence type="ECO:0000313" key="2">
    <source>
        <dbReference type="EMBL" id="ESK84603.1"/>
    </source>
</evidence>
<feature type="region of interest" description="Disordered" evidence="1">
    <location>
        <begin position="1"/>
        <end position="26"/>
    </location>
</feature>
<dbReference type="AlphaFoldDB" id="V2WCP7"/>
<gene>
    <name evidence="2" type="ORF">Moror_13336</name>
</gene>
<feature type="compositionally biased region" description="Basic and acidic residues" evidence="1">
    <location>
        <begin position="1"/>
        <end position="16"/>
    </location>
</feature>
<protein>
    <submittedName>
        <fullName evidence="2">Uncharacterized protein</fullName>
    </submittedName>
</protein>
<accession>V2WCP7</accession>
<name>V2WCP7_MONRO</name>
<dbReference type="HOGENOM" id="CLU_950244_0_0_1"/>
<dbReference type="Proteomes" id="UP000017559">
    <property type="component" value="Unassembled WGS sequence"/>
</dbReference>